<evidence type="ECO:0000313" key="2">
    <source>
        <dbReference type="EMBL" id="QLG02016.1"/>
    </source>
</evidence>
<proteinExistence type="predicted"/>
<name>A0A7D5FYB7_KLEPN</name>
<dbReference type="EMBL" id="MN821373">
    <property type="protein sequence ID" value="QLG02016.1"/>
    <property type="molecule type" value="Genomic_DNA"/>
</dbReference>
<dbReference type="RefSeq" id="WP_181726022.1">
    <property type="nucleotide sequence ID" value="NZ_MN824000.1"/>
</dbReference>
<feature type="region of interest" description="Disordered" evidence="1">
    <location>
        <begin position="50"/>
        <end position="69"/>
    </location>
</feature>
<feature type="compositionally biased region" description="Basic residues" evidence="1">
    <location>
        <begin position="12"/>
        <end position="22"/>
    </location>
</feature>
<sequence length="69" mass="7921">MPTRQPGEKRKMQGRHRRPQRRYSAKLVWTVFERNLSEKTTGRTASIIKNLRPGEDGGVSAPLHLQRPG</sequence>
<organism evidence="2">
    <name type="scientific">Klebsiella pneumoniae</name>
    <dbReference type="NCBI Taxonomy" id="573"/>
    <lineage>
        <taxon>Bacteria</taxon>
        <taxon>Pseudomonadati</taxon>
        <taxon>Pseudomonadota</taxon>
        <taxon>Gammaproteobacteria</taxon>
        <taxon>Enterobacterales</taxon>
        <taxon>Enterobacteriaceae</taxon>
        <taxon>Klebsiella/Raoultella group</taxon>
        <taxon>Klebsiella</taxon>
        <taxon>Klebsiella pneumoniae complex</taxon>
    </lineage>
</organism>
<evidence type="ECO:0000256" key="1">
    <source>
        <dbReference type="SAM" id="MobiDB-lite"/>
    </source>
</evidence>
<feature type="compositionally biased region" description="Basic and acidic residues" evidence="1">
    <location>
        <begin position="1"/>
        <end position="11"/>
    </location>
</feature>
<accession>A0A7D5FYB7</accession>
<geneLocation type="plasmid" evidence="2">
    <name>pA1706-FIIK</name>
</geneLocation>
<dbReference type="AlphaFoldDB" id="A0A7D5FYB7"/>
<reference evidence="2" key="1">
    <citation type="submission" date="2019-12" db="EMBL/GenBank/DDBJ databases">
        <authorList>
            <person name="Zhou D."/>
        </authorList>
    </citation>
    <scope>NUCLEOTIDE SEQUENCE</scope>
    <source>
        <strain evidence="2">A1706</strain>
        <plasmid evidence="2">pA1706-FIIK</plasmid>
    </source>
</reference>
<keyword evidence="2" id="KW-0614">Plasmid</keyword>
<feature type="region of interest" description="Disordered" evidence="1">
    <location>
        <begin position="1"/>
        <end position="22"/>
    </location>
</feature>
<protein>
    <submittedName>
        <fullName evidence="2">Uncharacterized protein</fullName>
    </submittedName>
</protein>